<protein>
    <submittedName>
        <fullName evidence="1">Uncharacterized protein</fullName>
    </submittedName>
</protein>
<reference evidence="1" key="2">
    <citation type="journal article" date="2015" name="Data Brief">
        <title>Shoot transcriptome of the giant reed, Arundo donax.</title>
        <authorList>
            <person name="Barrero R.A."/>
            <person name="Guerrero F.D."/>
            <person name="Moolhuijzen P."/>
            <person name="Goolsby J.A."/>
            <person name="Tidwell J."/>
            <person name="Bellgard S.E."/>
            <person name="Bellgard M.I."/>
        </authorList>
    </citation>
    <scope>NUCLEOTIDE SEQUENCE</scope>
    <source>
        <tissue evidence="1">Shoot tissue taken approximately 20 cm above the soil surface</tissue>
    </source>
</reference>
<dbReference type="AlphaFoldDB" id="A0A0A9G049"/>
<accession>A0A0A9G049</accession>
<organism evidence="1">
    <name type="scientific">Arundo donax</name>
    <name type="common">Giant reed</name>
    <name type="synonym">Donax arundinaceus</name>
    <dbReference type="NCBI Taxonomy" id="35708"/>
    <lineage>
        <taxon>Eukaryota</taxon>
        <taxon>Viridiplantae</taxon>
        <taxon>Streptophyta</taxon>
        <taxon>Embryophyta</taxon>
        <taxon>Tracheophyta</taxon>
        <taxon>Spermatophyta</taxon>
        <taxon>Magnoliopsida</taxon>
        <taxon>Liliopsida</taxon>
        <taxon>Poales</taxon>
        <taxon>Poaceae</taxon>
        <taxon>PACMAD clade</taxon>
        <taxon>Arundinoideae</taxon>
        <taxon>Arundineae</taxon>
        <taxon>Arundo</taxon>
    </lineage>
</organism>
<evidence type="ECO:0000313" key="1">
    <source>
        <dbReference type="EMBL" id="JAE17892.1"/>
    </source>
</evidence>
<proteinExistence type="predicted"/>
<name>A0A0A9G049_ARUDO</name>
<sequence>MLCDIIYSCIQFLEFPTVSL</sequence>
<reference evidence="1" key="1">
    <citation type="submission" date="2014-09" db="EMBL/GenBank/DDBJ databases">
        <authorList>
            <person name="Magalhaes I.L.F."/>
            <person name="Oliveira U."/>
            <person name="Santos F.R."/>
            <person name="Vidigal T.H.D.A."/>
            <person name="Brescovit A.D."/>
            <person name="Santos A.J."/>
        </authorList>
    </citation>
    <scope>NUCLEOTIDE SEQUENCE</scope>
    <source>
        <tissue evidence="1">Shoot tissue taken approximately 20 cm above the soil surface</tissue>
    </source>
</reference>
<dbReference type="EMBL" id="GBRH01180004">
    <property type="protein sequence ID" value="JAE17892.1"/>
    <property type="molecule type" value="Transcribed_RNA"/>
</dbReference>